<evidence type="ECO:0008006" key="3">
    <source>
        <dbReference type="Google" id="ProtNLM"/>
    </source>
</evidence>
<evidence type="ECO:0000313" key="2">
    <source>
        <dbReference type="Proteomes" id="UP000253562"/>
    </source>
</evidence>
<sequence length="150" mass="16051">MIRNFASPAILIPLLLTTVTQLGCQQESSLAVYPVRGTLTVNGEPAQGAILGFHPTQGDLDERGTIPAGKVKQDGTFAVSTFDVEDGAPAGEYKVTVFWPQFPGRDDPGDDRLRGKYALPAKSTTKVTITPGENKLPPIELKASNMLRGE</sequence>
<dbReference type="Proteomes" id="UP000253562">
    <property type="component" value="Unassembled WGS sequence"/>
</dbReference>
<comment type="caution">
    <text evidence="1">The sequence shown here is derived from an EMBL/GenBank/DDBJ whole genome shotgun (WGS) entry which is preliminary data.</text>
</comment>
<proteinExistence type="predicted"/>
<protein>
    <recommendedName>
        <fullName evidence="3">Carboxypeptidase regulatory-like domain-containing protein</fullName>
    </recommendedName>
</protein>
<accession>A0A368KQB1</accession>
<name>A0A368KQB1_9BACT</name>
<gene>
    <name evidence="1" type="ORF">DTL42_17065</name>
</gene>
<reference evidence="1 2" key="1">
    <citation type="submission" date="2018-07" db="EMBL/GenBank/DDBJ databases">
        <title>Comparative genomes isolates from brazilian mangrove.</title>
        <authorList>
            <person name="De Araujo J.E."/>
            <person name="Taketani R.G."/>
            <person name="Silva M.C.P."/>
            <person name="Lourenco M.V."/>
            <person name="Oliveira V.M."/>
            <person name="Andreote F.D."/>
        </authorList>
    </citation>
    <scope>NUCLEOTIDE SEQUENCE [LARGE SCALE GENOMIC DNA]</scope>
    <source>
        <strain evidence="1 2">HEX PRIS-MGV</strain>
    </source>
</reference>
<dbReference type="OrthoDB" id="285058at2"/>
<evidence type="ECO:0000313" key="1">
    <source>
        <dbReference type="EMBL" id="RCS44632.1"/>
    </source>
</evidence>
<dbReference type="RefSeq" id="WP_114370158.1">
    <property type="nucleotide sequence ID" value="NZ_QPEX01000034.1"/>
</dbReference>
<dbReference type="AlphaFoldDB" id="A0A368KQB1"/>
<dbReference type="EMBL" id="QPEX01000034">
    <property type="protein sequence ID" value="RCS44632.1"/>
    <property type="molecule type" value="Genomic_DNA"/>
</dbReference>
<organism evidence="1 2">
    <name type="scientific">Bremerella cremea</name>
    <dbReference type="NCBI Taxonomy" id="1031537"/>
    <lineage>
        <taxon>Bacteria</taxon>
        <taxon>Pseudomonadati</taxon>
        <taxon>Planctomycetota</taxon>
        <taxon>Planctomycetia</taxon>
        <taxon>Pirellulales</taxon>
        <taxon>Pirellulaceae</taxon>
        <taxon>Bremerella</taxon>
    </lineage>
</organism>